<name>G4YR77_PHYSP</name>
<feature type="region of interest" description="Disordered" evidence="1">
    <location>
        <begin position="737"/>
        <end position="764"/>
    </location>
</feature>
<dbReference type="KEGG" id="psoj:PHYSODRAFT_310552"/>
<sequence>MGTRVPANSCIWDSKPFALHTVATAALLNDWATRDFIIPESRLTRPTEDLAQRELQERPLLLLFRFVRLRTCFMADSRGDGGRELVEVPLTAFVVGQIVAYCRTDDFTFSAQDGTQLSLSCRFVCVVALRQPTEAQAIHVAVPCEVAWTSLISRDEFVVGWCHGVPSNSRPSRRTERFRARWTEFELPDVPNEQLERLLYETFVPAGSDTSVDFGTVPIDVVSEFGRILSVKPLDYARLRIDSSHSSGPSVTGDEIDTDDSAAVLIAGLQRGRSLNHGVPPVVCCRSVPTLVLRGSRSWLPASCDVQESGPHPSTAIQPRVATTLGTTSRPSDTVVAAPQPVSTNESNATLAAILALTQTTSRIFTIGNATATARAIKWGRSPTRRSRSPRHFERSRSRDRFRSREPVSRRPSEYDARHHHRRSRERSRSWSRSPSNNDRRGYQRDTPRDDRRRAPPVPHAPMVSPRTFNIDRSPNANYHTVRAENTTARSSGSARQIYCDSPRDNTAALSRAASRWNDGNRATYGHDTPHGYEPNRGDSTPSVRSSNDRLQQTFDALMTGATSFRPPAAELQVHQVARVGPRPEGRFDDEGLRSFWNMSVLDRVSEILHQERLRNCYRVTKVTAKMNFAVSFGTRPLDHFLPPPFLGDGRRSVTNDSTTWSSGDTQPAVLIRSMDDLRATLQCIEETAYLWYPRVVADVFRAVHGDSRAKANSIMKRTSPESYIDQAVISTLSHAQPRTANQQNRDFSRNHGRQGKAAAKPVAKQSMLPDSVNGQVPVHQGRQVCLRFQSKKGCDFDPCKHAHVLVALPAIVASFVNEKYGELRRDHPDLRK</sequence>
<feature type="compositionally biased region" description="Basic and acidic residues" evidence="1">
    <location>
        <begin position="391"/>
        <end position="417"/>
    </location>
</feature>
<evidence type="ECO:0000313" key="2">
    <source>
        <dbReference type="EMBL" id="EGZ22811.1"/>
    </source>
</evidence>
<feature type="region of interest" description="Disordered" evidence="1">
    <location>
        <begin position="510"/>
        <end position="547"/>
    </location>
</feature>
<feature type="compositionally biased region" description="Polar residues" evidence="1">
    <location>
        <begin position="538"/>
        <end position="547"/>
    </location>
</feature>
<reference evidence="2 3" key="1">
    <citation type="journal article" date="2006" name="Science">
        <title>Phytophthora genome sequences uncover evolutionary origins and mechanisms of pathogenesis.</title>
        <authorList>
            <person name="Tyler B.M."/>
            <person name="Tripathy S."/>
            <person name="Zhang X."/>
            <person name="Dehal P."/>
            <person name="Jiang R.H."/>
            <person name="Aerts A."/>
            <person name="Arredondo F.D."/>
            <person name="Baxter L."/>
            <person name="Bensasson D."/>
            <person name="Beynon J.L."/>
            <person name="Chapman J."/>
            <person name="Damasceno C.M."/>
            <person name="Dorrance A.E."/>
            <person name="Dou D."/>
            <person name="Dickerman A.W."/>
            <person name="Dubchak I.L."/>
            <person name="Garbelotto M."/>
            <person name="Gijzen M."/>
            <person name="Gordon S.G."/>
            <person name="Govers F."/>
            <person name="Grunwald N.J."/>
            <person name="Huang W."/>
            <person name="Ivors K.L."/>
            <person name="Jones R.W."/>
            <person name="Kamoun S."/>
            <person name="Krampis K."/>
            <person name="Lamour K.H."/>
            <person name="Lee M.K."/>
            <person name="McDonald W.H."/>
            <person name="Medina M."/>
            <person name="Meijer H.J."/>
            <person name="Nordberg E.K."/>
            <person name="Maclean D.J."/>
            <person name="Ospina-Giraldo M.D."/>
            <person name="Morris P.F."/>
            <person name="Phuntumart V."/>
            <person name="Putnam N.H."/>
            <person name="Rash S."/>
            <person name="Rose J.K."/>
            <person name="Sakihama Y."/>
            <person name="Salamov A.A."/>
            <person name="Savidor A."/>
            <person name="Scheuring C.F."/>
            <person name="Smith B.M."/>
            <person name="Sobral B.W."/>
            <person name="Terry A."/>
            <person name="Torto-Alalibo T.A."/>
            <person name="Win J."/>
            <person name="Xu Z."/>
            <person name="Zhang H."/>
            <person name="Grigoriev I.V."/>
            <person name="Rokhsar D.S."/>
            <person name="Boore J.L."/>
        </authorList>
    </citation>
    <scope>NUCLEOTIDE SEQUENCE [LARGE SCALE GENOMIC DNA]</scope>
    <source>
        <strain evidence="2 3">P6497</strain>
    </source>
</reference>
<dbReference type="InParanoid" id="G4YR77"/>
<feature type="compositionally biased region" description="Polar residues" evidence="1">
    <location>
        <begin position="467"/>
        <end position="477"/>
    </location>
</feature>
<feature type="compositionally biased region" description="Basic and acidic residues" evidence="1">
    <location>
        <begin position="438"/>
        <end position="454"/>
    </location>
</feature>
<gene>
    <name evidence="2" type="ORF">PHYSODRAFT_310552</name>
</gene>
<feature type="compositionally biased region" description="Basic and acidic residues" evidence="1">
    <location>
        <begin position="528"/>
        <end position="537"/>
    </location>
</feature>
<feature type="compositionally biased region" description="Polar residues" evidence="1">
    <location>
        <begin position="737"/>
        <end position="746"/>
    </location>
</feature>
<protein>
    <submittedName>
        <fullName evidence="2">Uncharacterized protein</fullName>
    </submittedName>
</protein>
<proteinExistence type="predicted"/>
<dbReference type="AlphaFoldDB" id="G4YR77"/>
<dbReference type="Proteomes" id="UP000002640">
    <property type="component" value="Unassembled WGS sequence"/>
</dbReference>
<dbReference type="GeneID" id="20643286"/>
<organism evidence="2 3">
    <name type="scientific">Phytophthora sojae (strain P6497)</name>
    <name type="common">Soybean stem and root rot agent</name>
    <name type="synonym">Phytophthora megasperma f. sp. glycines</name>
    <dbReference type="NCBI Taxonomy" id="1094619"/>
    <lineage>
        <taxon>Eukaryota</taxon>
        <taxon>Sar</taxon>
        <taxon>Stramenopiles</taxon>
        <taxon>Oomycota</taxon>
        <taxon>Peronosporomycetes</taxon>
        <taxon>Peronosporales</taxon>
        <taxon>Peronosporaceae</taxon>
        <taxon>Phytophthora</taxon>
    </lineage>
</organism>
<dbReference type="RefSeq" id="XP_009518099.1">
    <property type="nucleotide sequence ID" value="XM_009519804.1"/>
</dbReference>
<evidence type="ECO:0000313" key="3">
    <source>
        <dbReference type="Proteomes" id="UP000002640"/>
    </source>
</evidence>
<dbReference type="EMBL" id="JH159152">
    <property type="protein sequence ID" value="EGZ22811.1"/>
    <property type="molecule type" value="Genomic_DNA"/>
</dbReference>
<evidence type="ECO:0000256" key="1">
    <source>
        <dbReference type="SAM" id="MobiDB-lite"/>
    </source>
</evidence>
<keyword evidence="3" id="KW-1185">Reference proteome</keyword>
<accession>G4YR77</accession>
<feature type="region of interest" description="Disordered" evidence="1">
    <location>
        <begin position="378"/>
        <end position="477"/>
    </location>
</feature>